<sequence length="89" mass="9713">MCNAAGCTFCAGMSVFGAIFMAILGICIKANYPYVGEWYMPIGDRGSPTQAQIDQASGNCFIVMGIYMGFTVFAILCIWWFNKKASRTA</sequence>
<organism evidence="2 3">
    <name type="scientific">Chlamydomonas eustigma</name>
    <dbReference type="NCBI Taxonomy" id="1157962"/>
    <lineage>
        <taxon>Eukaryota</taxon>
        <taxon>Viridiplantae</taxon>
        <taxon>Chlorophyta</taxon>
        <taxon>core chlorophytes</taxon>
        <taxon>Chlorophyceae</taxon>
        <taxon>CS clade</taxon>
        <taxon>Chlamydomonadales</taxon>
        <taxon>Chlamydomonadaceae</taxon>
        <taxon>Chlamydomonas</taxon>
    </lineage>
</organism>
<dbReference type="AlphaFoldDB" id="A0A250WV40"/>
<reference evidence="2 3" key="1">
    <citation type="submission" date="2017-08" db="EMBL/GenBank/DDBJ databases">
        <title>Acidophilic green algal genome provides insights into adaptation to an acidic environment.</title>
        <authorList>
            <person name="Hirooka S."/>
            <person name="Hirose Y."/>
            <person name="Kanesaki Y."/>
            <person name="Higuchi S."/>
            <person name="Fujiwara T."/>
            <person name="Onuma R."/>
            <person name="Era A."/>
            <person name="Ohbayashi R."/>
            <person name="Uzuka A."/>
            <person name="Nozaki H."/>
            <person name="Yoshikawa H."/>
            <person name="Miyagishima S.Y."/>
        </authorList>
    </citation>
    <scope>NUCLEOTIDE SEQUENCE [LARGE SCALE GENOMIC DNA]</scope>
    <source>
        <strain evidence="2 3">NIES-2499</strain>
    </source>
</reference>
<gene>
    <name evidence="2" type="ORF">CEUSTIGMA_g1941.t1</name>
</gene>
<comment type="caution">
    <text evidence="2">The sequence shown here is derived from an EMBL/GenBank/DDBJ whole genome shotgun (WGS) entry which is preliminary data.</text>
</comment>
<feature type="transmembrane region" description="Helical" evidence="1">
    <location>
        <begin position="7"/>
        <end position="32"/>
    </location>
</feature>
<evidence type="ECO:0000313" key="2">
    <source>
        <dbReference type="EMBL" id="GAX74492.1"/>
    </source>
</evidence>
<accession>A0A250WV40</accession>
<keyword evidence="1" id="KW-1133">Transmembrane helix</keyword>
<keyword evidence="1" id="KW-0472">Membrane</keyword>
<feature type="transmembrane region" description="Helical" evidence="1">
    <location>
        <begin position="61"/>
        <end position="81"/>
    </location>
</feature>
<evidence type="ECO:0000313" key="3">
    <source>
        <dbReference type="Proteomes" id="UP000232323"/>
    </source>
</evidence>
<keyword evidence="1" id="KW-0812">Transmembrane</keyword>
<keyword evidence="3" id="KW-1185">Reference proteome</keyword>
<proteinExistence type="predicted"/>
<evidence type="ECO:0000256" key="1">
    <source>
        <dbReference type="SAM" id="Phobius"/>
    </source>
</evidence>
<name>A0A250WV40_9CHLO</name>
<dbReference type="EMBL" id="BEGY01000007">
    <property type="protein sequence ID" value="GAX74492.1"/>
    <property type="molecule type" value="Genomic_DNA"/>
</dbReference>
<dbReference type="Proteomes" id="UP000232323">
    <property type="component" value="Unassembled WGS sequence"/>
</dbReference>
<protein>
    <submittedName>
        <fullName evidence="2">Uncharacterized protein</fullName>
    </submittedName>
</protein>
<dbReference type="OrthoDB" id="67317at2759"/>